<comment type="cofactor">
    <cofactor evidence="1">
        <name>Mg(2+)</name>
        <dbReference type="ChEBI" id="CHEBI:18420"/>
    </cofactor>
</comment>
<dbReference type="PANTHER" id="PTHR11048:SF28">
    <property type="entry name" value="4-HYDROXYBENZOATE POLYPRENYLTRANSFERASE, MITOCHONDRIAL"/>
    <property type="match status" value="1"/>
</dbReference>
<dbReference type="Proteomes" id="UP000192906">
    <property type="component" value="Unassembled WGS sequence"/>
</dbReference>
<feature type="transmembrane region" description="Helical" evidence="12">
    <location>
        <begin position="144"/>
        <end position="162"/>
    </location>
</feature>
<organism evidence="13 14">
    <name type="scientific">Desulfovibrio gilichinskyi</name>
    <dbReference type="NCBI Taxonomy" id="1519643"/>
    <lineage>
        <taxon>Bacteria</taxon>
        <taxon>Pseudomonadati</taxon>
        <taxon>Thermodesulfobacteriota</taxon>
        <taxon>Desulfovibrionia</taxon>
        <taxon>Desulfovibrionales</taxon>
        <taxon>Desulfovibrionaceae</taxon>
        <taxon>Desulfovibrio</taxon>
    </lineage>
</organism>
<dbReference type="GO" id="GO:0006744">
    <property type="term" value="P:ubiquinone biosynthetic process"/>
    <property type="evidence" value="ECO:0007669"/>
    <property type="project" value="UniProtKB-KW"/>
</dbReference>
<dbReference type="GO" id="GO:0008412">
    <property type="term" value="F:4-hydroxybenzoate polyprenyltransferase activity"/>
    <property type="evidence" value="ECO:0007669"/>
    <property type="project" value="UniProtKB-EC"/>
</dbReference>
<dbReference type="STRING" id="1519643.SAMN06295933_3156"/>
<comment type="similarity">
    <text evidence="3">Belongs to the UbiA prenyltransferase family.</text>
</comment>
<feature type="transmembrane region" description="Helical" evidence="12">
    <location>
        <begin position="227"/>
        <end position="256"/>
    </location>
</feature>
<evidence type="ECO:0000256" key="5">
    <source>
        <dbReference type="ARBA" id="ARBA00022519"/>
    </source>
</evidence>
<dbReference type="InterPro" id="IPR044878">
    <property type="entry name" value="UbiA_sf"/>
</dbReference>
<dbReference type="PANTHER" id="PTHR11048">
    <property type="entry name" value="PRENYLTRANSFERASES"/>
    <property type="match status" value="1"/>
</dbReference>
<gene>
    <name evidence="13" type="ORF">SAMN06295933_3156</name>
</gene>
<evidence type="ECO:0000256" key="10">
    <source>
        <dbReference type="ARBA" id="ARBA00023136"/>
    </source>
</evidence>
<keyword evidence="14" id="KW-1185">Reference proteome</keyword>
<evidence type="ECO:0000256" key="7">
    <source>
        <dbReference type="ARBA" id="ARBA00022688"/>
    </source>
</evidence>
<evidence type="ECO:0000256" key="9">
    <source>
        <dbReference type="ARBA" id="ARBA00022989"/>
    </source>
</evidence>
<keyword evidence="6 13" id="KW-0808">Transferase</keyword>
<feature type="transmembrane region" description="Helical" evidence="12">
    <location>
        <begin position="168"/>
        <end position="190"/>
    </location>
</feature>
<feature type="transmembrane region" description="Helical" evidence="12">
    <location>
        <begin position="268"/>
        <end position="290"/>
    </location>
</feature>
<dbReference type="AlphaFoldDB" id="A0A1X7ELZ1"/>
<comment type="subcellular location">
    <subcellularLocation>
        <location evidence="2">Membrane</location>
        <topology evidence="2">Multi-pass membrane protein</topology>
    </subcellularLocation>
</comment>
<reference evidence="14" key="1">
    <citation type="submission" date="2017-04" db="EMBL/GenBank/DDBJ databases">
        <authorList>
            <person name="Varghese N."/>
            <person name="Submissions S."/>
        </authorList>
    </citation>
    <scope>NUCLEOTIDE SEQUENCE [LARGE SCALE GENOMIC DNA]</scope>
    <source>
        <strain evidence="14">K3S</strain>
    </source>
</reference>
<dbReference type="Pfam" id="PF01040">
    <property type="entry name" value="UbiA"/>
    <property type="match status" value="1"/>
</dbReference>
<sequence>MTDLLRNKLRILWTDTAIVCRMIKIEHSIFALPFAYMGLFLAADGWPGVKPFLLLTIAMIAVRSFAMAFNRLVDINIDSENPRTRTRPLVTGELSSVFTLFFILICGVIFVVACKNMNELCYKLSYFALAWSAFYSITKRFTKLCHFVLGSVLGLAPLAGWLCVDPHFTLPAVLFFTGVLFWVAGFDILYATQDRKFDRGRGLFSIPACLGLQSSLTISTFCHVNTVIFFLLAGLSAGLGWIYFTTTAIVGGIMIFEHQVISAEDMSRVNMAFFSLNGVISVVLFIGTLLDILC</sequence>
<dbReference type="EMBL" id="FWZU01000005">
    <property type="protein sequence ID" value="SMF36163.1"/>
    <property type="molecule type" value="Genomic_DNA"/>
</dbReference>
<evidence type="ECO:0000256" key="11">
    <source>
        <dbReference type="ARBA" id="ARBA00034524"/>
    </source>
</evidence>
<dbReference type="NCBIfam" id="TIGR01475">
    <property type="entry name" value="ubiA_other"/>
    <property type="match status" value="1"/>
</dbReference>
<evidence type="ECO:0000256" key="6">
    <source>
        <dbReference type="ARBA" id="ARBA00022679"/>
    </source>
</evidence>
<keyword evidence="8 12" id="KW-0812">Transmembrane</keyword>
<accession>A0A1X7ELZ1</accession>
<evidence type="ECO:0000313" key="14">
    <source>
        <dbReference type="Proteomes" id="UP000192906"/>
    </source>
</evidence>
<dbReference type="Gene3D" id="1.20.120.1780">
    <property type="entry name" value="UbiA prenyltransferase"/>
    <property type="match status" value="1"/>
</dbReference>
<proteinExistence type="inferred from homology"/>
<keyword evidence="7" id="KW-0831">Ubiquinone biosynthesis</keyword>
<dbReference type="InterPro" id="IPR000537">
    <property type="entry name" value="UbiA_prenyltransferase"/>
</dbReference>
<keyword evidence="4" id="KW-1003">Cell membrane</keyword>
<feature type="transmembrane region" description="Helical" evidence="12">
    <location>
        <begin position="29"/>
        <end position="46"/>
    </location>
</feature>
<evidence type="ECO:0000256" key="4">
    <source>
        <dbReference type="ARBA" id="ARBA00022475"/>
    </source>
</evidence>
<keyword evidence="5" id="KW-0997">Cell inner membrane</keyword>
<dbReference type="EC" id="2.5.1.39" evidence="11"/>
<keyword evidence="9 12" id="KW-1133">Transmembrane helix</keyword>
<dbReference type="FunFam" id="1.10.357.140:FF:000008">
    <property type="entry name" value="4-hydroxybenzoate octaprenyltransferase"/>
    <property type="match status" value="1"/>
</dbReference>
<evidence type="ECO:0000256" key="2">
    <source>
        <dbReference type="ARBA" id="ARBA00004141"/>
    </source>
</evidence>
<dbReference type="InterPro" id="IPR006371">
    <property type="entry name" value="Polyprenyltransferase_UbiA-li"/>
</dbReference>
<evidence type="ECO:0000256" key="8">
    <source>
        <dbReference type="ARBA" id="ARBA00022692"/>
    </source>
</evidence>
<dbReference type="CDD" id="cd13959">
    <property type="entry name" value="PT_UbiA_COQ2"/>
    <property type="match status" value="1"/>
</dbReference>
<protein>
    <recommendedName>
        <fullName evidence="11">4-hydroxybenzoate polyprenyltransferase</fullName>
        <ecNumber evidence="11">2.5.1.39</ecNumber>
    </recommendedName>
</protein>
<dbReference type="FunFam" id="1.20.120.1780:FF:000001">
    <property type="entry name" value="4-hydroxybenzoate octaprenyltransferase"/>
    <property type="match status" value="1"/>
</dbReference>
<dbReference type="GO" id="GO:0005886">
    <property type="term" value="C:plasma membrane"/>
    <property type="evidence" value="ECO:0007669"/>
    <property type="project" value="TreeGrafter"/>
</dbReference>
<feature type="transmembrane region" description="Helical" evidence="12">
    <location>
        <begin position="94"/>
        <end position="114"/>
    </location>
</feature>
<dbReference type="InterPro" id="IPR039653">
    <property type="entry name" value="Prenyltransferase"/>
</dbReference>
<evidence type="ECO:0000313" key="13">
    <source>
        <dbReference type="EMBL" id="SMF36163.1"/>
    </source>
</evidence>
<dbReference type="OrthoDB" id="9782418at2"/>
<name>A0A1X7ELZ1_9BACT</name>
<evidence type="ECO:0000256" key="1">
    <source>
        <dbReference type="ARBA" id="ARBA00001946"/>
    </source>
</evidence>
<evidence type="ECO:0000256" key="12">
    <source>
        <dbReference type="SAM" id="Phobius"/>
    </source>
</evidence>
<dbReference type="Gene3D" id="1.10.357.140">
    <property type="entry name" value="UbiA prenyltransferase"/>
    <property type="match status" value="1"/>
</dbReference>
<evidence type="ECO:0000256" key="3">
    <source>
        <dbReference type="ARBA" id="ARBA00005985"/>
    </source>
</evidence>
<keyword evidence="10 12" id="KW-0472">Membrane</keyword>